<dbReference type="GeneID" id="35765772"/>
<accession>A0A3L8GI53</accession>
<keyword evidence="2" id="KW-0805">Transcription regulation</keyword>
<dbReference type="EMBL" id="QLQD01000039">
    <property type="protein sequence ID" value="RLU57526.1"/>
    <property type="molecule type" value="Genomic_DNA"/>
</dbReference>
<reference evidence="7 9" key="2">
    <citation type="submission" date="2018-06" db="EMBL/GenBank/DDBJ databases">
        <title>Mutators as drivers of adaptation in pathogenic bacteria and a risk factor for host jumps and vaccine escape.</title>
        <authorList>
            <person name="Barnes A.C."/>
            <person name="Silayeva O."/>
        </authorList>
    </citation>
    <scope>NUCLEOTIDE SEQUENCE [LARGE SCALE GENOMIC DNA]</scope>
    <source>
        <strain evidence="7 9">QMA0445</strain>
    </source>
</reference>
<dbReference type="RefSeq" id="WP_003099107.1">
    <property type="nucleotide sequence ID" value="NZ_CP010783.1"/>
</dbReference>
<feature type="domain" description="HTH lysR-type" evidence="5">
    <location>
        <begin position="1"/>
        <end position="61"/>
    </location>
</feature>
<evidence type="ECO:0000256" key="1">
    <source>
        <dbReference type="ARBA" id="ARBA00009437"/>
    </source>
</evidence>
<organism evidence="7 9">
    <name type="scientific">Streptococcus iniae</name>
    <name type="common">Streptococcus shiloi</name>
    <dbReference type="NCBI Taxonomy" id="1346"/>
    <lineage>
        <taxon>Bacteria</taxon>
        <taxon>Bacillati</taxon>
        <taxon>Bacillota</taxon>
        <taxon>Bacilli</taxon>
        <taxon>Lactobacillales</taxon>
        <taxon>Streptococcaceae</taxon>
        <taxon>Streptococcus</taxon>
    </lineage>
</organism>
<sequence>MKLDIPQMNYLIAIVDADFNLSDAAKQIYVTQSTLSQFISNFEKSENVQLFNRKNGRLTSLTPIGKHMYKEVLAIVTKFDAIDNMITNEGKKRKGMIRIGIPTTLLRILFTRFFPNFLMQNPDIQIEIVEEDTKKLRQMLLDNELHFAMIEEPTKLDEKKFEQHLVLLSEIAAFMRPQSPLAKKNKLSWSDLDDQFITILNEDFASNAQIVEKLESVHSKAKLLMTSSSWDYLVESSAINDVIAILPTARFNRYIERLNYIGIVEKRFEDPIPVKPMLCRPIKTKYSVAEHYVFETMLKGFYHLTDTK</sequence>
<dbReference type="Proteomes" id="UP000025245">
    <property type="component" value="Chromosome"/>
</dbReference>
<dbReference type="KEGG" id="siz:SI82_03630"/>
<dbReference type="PANTHER" id="PTHR30419">
    <property type="entry name" value="HTH-TYPE TRANSCRIPTIONAL REGULATOR YBHD"/>
    <property type="match status" value="1"/>
</dbReference>
<dbReference type="GO" id="GO:0003700">
    <property type="term" value="F:DNA-binding transcription factor activity"/>
    <property type="evidence" value="ECO:0007669"/>
    <property type="project" value="InterPro"/>
</dbReference>
<dbReference type="KEGG" id="siq:DQ08_03395"/>
<evidence type="ECO:0000256" key="2">
    <source>
        <dbReference type="ARBA" id="ARBA00023015"/>
    </source>
</evidence>
<evidence type="ECO:0000313" key="6">
    <source>
        <dbReference type="EMBL" id="AHY15520.1"/>
    </source>
</evidence>
<dbReference type="GO" id="GO:0005829">
    <property type="term" value="C:cytosol"/>
    <property type="evidence" value="ECO:0007669"/>
    <property type="project" value="TreeGrafter"/>
</dbReference>
<dbReference type="PROSITE" id="PS50931">
    <property type="entry name" value="HTH_LYSR"/>
    <property type="match status" value="1"/>
</dbReference>
<evidence type="ECO:0000259" key="5">
    <source>
        <dbReference type="PROSITE" id="PS50931"/>
    </source>
</evidence>
<dbReference type="Pfam" id="PF00126">
    <property type="entry name" value="HTH_1"/>
    <property type="match status" value="1"/>
</dbReference>
<dbReference type="PANTHER" id="PTHR30419:SF8">
    <property type="entry name" value="NITROGEN ASSIMILATION TRANSCRIPTIONAL ACTIVATOR-RELATED"/>
    <property type="match status" value="1"/>
</dbReference>
<dbReference type="SUPFAM" id="SSF46785">
    <property type="entry name" value="Winged helix' DNA-binding domain"/>
    <property type="match status" value="1"/>
</dbReference>
<gene>
    <name evidence="7" type="ORF">DIY07_03825</name>
    <name evidence="6" type="ORF">DQ08_03395</name>
</gene>
<dbReference type="OrthoDB" id="9803735at2"/>
<proteinExistence type="inferred from homology"/>
<keyword evidence="4" id="KW-0804">Transcription</keyword>
<dbReference type="InterPro" id="IPR050950">
    <property type="entry name" value="HTH-type_LysR_regulators"/>
</dbReference>
<dbReference type="SMR" id="A0A3L8GI53"/>
<dbReference type="SUPFAM" id="SSF53850">
    <property type="entry name" value="Periplasmic binding protein-like II"/>
    <property type="match status" value="1"/>
</dbReference>
<dbReference type="STRING" id="1346.BMF34_03520"/>
<keyword evidence="3" id="KW-0238">DNA-binding</keyword>
<dbReference type="InterPro" id="IPR036388">
    <property type="entry name" value="WH-like_DNA-bd_sf"/>
</dbReference>
<evidence type="ECO:0000313" key="9">
    <source>
        <dbReference type="Proteomes" id="UP000269148"/>
    </source>
</evidence>
<dbReference type="AlphaFoldDB" id="A0A3L8GI53"/>
<dbReference type="GO" id="GO:0003677">
    <property type="term" value="F:DNA binding"/>
    <property type="evidence" value="ECO:0007669"/>
    <property type="project" value="UniProtKB-KW"/>
</dbReference>
<dbReference type="Gene3D" id="3.40.190.290">
    <property type="match status" value="1"/>
</dbReference>
<evidence type="ECO:0000256" key="3">
    <source>
        <dbReference type="ARBA" id="ARBA00023125"/>
    </source>
</evidence>
<dbReference type="CDD" id="cd05466">
    <property type="entry name" value="PBP2_LTTR_substrate"/>
    <property type="match status" value="1"/>
</dbReference>
<dbReference type="InterPro" id="IPR036390">
    <property type="entry name" value="WH_DNA-bd_sf"/>
</dbReference>
<dbReference type="InterPro" id="IPR000847">
    <property type="entry name" value="LysR_HTH_N"/>
</dbReference>
<dbReference type="InterPro" id="IPR005119">
    <property type="entry name" value="LysR_subst-bd"/>
</dbReference>
<reference evidence="6 8" key="1">
    <citation type="journal article" date="2014" name="Genome Announc.">
        <title>Complete Genome Sequence of a Virulent Strain, Streptococcus iniae ISET0901, Isolated from Diseased Tilapia.</title>
        <authorList>
            <person name="Pridgeon J.W."/>
            <person name="Zhang D."/>
            <person name="Zhang L."/>
        </authorList>
    </citation>
    <scope>NUCLEOTIDE SEQUENCE [LARGE SCALE GENOMIC DNA]</scope>
    <source>
        <strain evidence="6 8">ISET0901</strain>
    </source>
</reference>
<dbReference type="EMBL" id="CP007586">
    <property type="protein sequence ID" value="AHY15520.1"/>
    <property type="molecule type" value="Genomic_DNA"/>
</dbReference>
<evidence type="ECO:0000256" key="4">
    <source>
        <dbReference type="ARBA" id="ARBA00023163"/>
    </source>
</evidence>
<dbReference type="Gene3D" id="1.10.10.10">
    <property type="entry name" value="Winged helix-like DNA-binding domain superfamily/Winged helix DNA-binding domain"/>
    <property type="match status" value="1"/>
</dbReference>
<evidence type="ECO:0000313" key="8">
    <source>
        <dbReference type="Proteomes" id="UP000025245"/>
    </source>
</evidence>
<name>A0A3L8GI53_STRIN</name>
<evidence type="ECO:0000313" key="7">
    <source>
        <dbReference type="EMBL" id="RLU57526.1"/>
    </source>
</evidence>
<keyword evidence="8" id="KW-1185">Reference proteome</keyword>
<dbReference type="Proteomes" id="UP000269148">
    <property type="component" value="Unassembled WGS sequence"/>
</dbReference>
<dbReference type="KEGG" id="sio:DW64_03390"/>
<protein>
    <submittedName>
        <fullName evidence="7">LysR family transcriptional regulator</fullName>
    </submittedName>
</protein>
<dbReference type="Pfam" id="PF03466">
    <property type="entry name" value="LysR_substrate"/>
    <property type="match status" value="1"/>
</dbReference>
<comment type="similarity">
    <text evidence="1">Belongs to the LysR transcriptional regulatory family.</text>
</comment>